<dbReference type="EC" id="4.2.-.-" evidence="4"/>
<dbReference type="GO" id="GO:0002161">
    <property type="term" value="F:aminoacyl-tRNA deacylase activity"/>
    <property type="evidence" value="ECO:0007669"/>
    <property type="project" value="InterPro"/>
</dbReference>
<dbReference type="PANTHER" id="PTHR30411:SF0">
    <property type="entry name" value="CYS-TRNA(PRO)_CYS-TRNA(CYS) DEACYLASE YBAK"/>
    <property type="match status" value="1"/>
</dbReference>
<dbReference type="Pfam" id="PF04073">
    <property type="entry name" value="tRNA_edit"/>
    <property type="match status" value="1"/>
</dbReference>
<evidence type="ECO:0000256" key="1">
    <source>
        <dbReference type="ARBA" id="ARBA00009798"/>
    </source>
</evidence>
<proteinExistence type="inferred from homology"/>
<dbReference type="Proteomes" id="UP000032679">
    <property type="component" value="Unassembled WGS sequence"/>
</dbReference>
<dbReference type="OrthoDB" id="9809296at2"/>
<reference evidence="6 7" key="1">
    <citation type="submission" date="2012-10" db="EMBL/GenBank/DDBJ databases">
        <title>Genome sequencing of Tanticharoenia sakaeratensis NBRC 103193.</title>
        <authorList>
            <person name="Azuma Y."/>
            <person name="Hadano H."/>
            <person name="Hirakawa H."/>
            <person name="Matsushita K."/>
        </authorList>
    </citation>
    <scope>NUCLEOTIDE SEQUENCE [LARGE SCALE GENOMIC DNA]</scope>
    <source>
        <strain evidence="6 7">NBRC 103193</strain>
    </source>
</reference>
<comment type="similarity">
    <text evidence="1 4">Belongs to the prolyl-tRNA editing family. YbaK/EbsC subfamily.</text>
</comment>
<evidence type="ECO:0000256" key="4">
    <source>
        <dbReference type="PIRNR" id="PIRNR006181"/>
    </source>
</evidence>
<dbReference type="PIRSF" id="PIRSF006181">
    <property type="entry name" value="EbsC_YbaK"/>
    <property type="match status" value="1"/>
</dbReference>
<dbReference type="PANTHER" id="PTHR30411">
    <property type="entry name" value="CYTOPLASMIC PROTEIN"/>
    <property type="match status" value="1"/>
</dbReference>
<keyword evidence="2 4" id="KW-0648">Protein biosynthesis</keyword>
<dbReference type="CDD" id="cd00002">
    <property type="entry name" value="YbaK_deacylase"/>
    <property type="match status" value="1"/>
</dbReference>
<dbReference type="EMBL" id="BALE01000028">
    <property type="protein sequence ID" value="GAN54669.1"/>
    <property type="molecule type" value="Genomic_DNA"/>
</dbReference>
<organism evidence="6 7">
    <name type="scientific">Tanticharoenia sakaeratensis NBRC 103193</name>
    <dbReference type="NCBI Taxonomy" id="1231623"/>
    <lineage>
        <taxon>Bacteria</taxon>
        <taxon>Pseudomonadati</taxon>
        <taxon>Pseudomonadota</taxon>
        <taxon>Alphaproteobacteria</taxon>
        <taxon>Acetobacterales</taxon>
        <taxon>Acetobacteraceae</taxon>
        <taxon>Tanticharoenia</taxon>
    </lineage>
</organism>
<feature type="domain" description="YbaK/aminoacyl-tRNA synthetase-associated" evidence="5">
    <location>
        <begin position="35"/>
        <end position="145"/>
    </location>
</feature>
<evidence type="ECO:0000256" key="3">
    <source>
        <dbReference type="ARBA" id="ARBA00023239"/>
    </source>
</evidence>
<sequence length="159" mass="16761">MTQHTQATEALTKAGIPFTLHPYDYNADASGLALDAAHALGFPPQSVLKTLMIEVDGTPACCVIAADRKLDFKRTARAFGGKSARMMPIPRAEARTGYRVGGISPFGQRSPTRTAFEPSTLEFDSIVINAGSRGLLLAITPGDALRATNAITAPLSSTT</sequence>
<dbReference type="STRING" id="1231623.Tasa_028_036"/>
<dbReference type="RefSeq" id="WP_048849210.1">
    <property type="nucleotide sequence ID" value="NZ_BALE01000028.1"/>
</dbReference>
<comment type="caution">
    <text evidence="6">The sequence shown here is derived from an EMBL/GenBank/DDBJ whole genome shotgun (WGS) entry which is preliminary data.</text>
</comment>
<accession>A0A0D6MLV3</accession>
<evidence type="ECO:0000313" key="7">
    <source>
        <dbReference type="Proteomes" id="UP000032679"/>
    </source>
</evidence>
<dbReference type="Gene3D" id="3.90.960.10">
    <property type="entry name" value="YbaK/aminoacyl-tRNA synthetase-associated domain"/>
    <property type="match status" value="1"/>
</dbReference>
<dbReference type="InterPro" id="IPR007214">
    <property type="entry name" value="YbaK/aa-tRNA-synth-assoc-dom"/>
</dbReference>
<evidence type="ECO:0000313" key="6">
    <source>
        <dbReference type="EMBL" id="GAN54669.1"/>
    </source>
</evidence>
<keyword evidence="3 4" id="KW-0456">Lyase</keyword>
<dbReference type="GO" id="GO:0016829">
    <property type="term" value="F:lyase activity"/>
    <property type="evidence" value="ECO:0007669"/>
    <property type="project" value="UniProtKB-KW"/>
</dbReference>
<gene>
    <name evidence="6" type="ORF">Tasa_028_036</name>
</gene>
<dbReference type="AlphaFoldDB" id="A0A0D6MLV3"/>
<dbReference type="GO" id="GO:0006412">
    <property type="term" value="P:translation"/>
    <property type="evidence" value="ECO:0007669"/>
    <property type="project" value="UniProtKB-KW"/>
</dbReference>
<keyword evidence="7" id="KW-1185">Reference proteome</keyword>
<protein>
    <recommendedName>
        <fullName evidence="4">Cys-tRNA(Pro)/Cys-tRNA(Cys) deacylase</fullName>
        <ecNumber evidence="4">4.2.-.-</ecNumber>
    </recommendedName>
</protein>
<evidence type="ECO:0000256" key="2">
    <source>
        <dbReference type="ARBA" id="ARBA00022917"/>
    </source>
</evidence>
<name>A0A0D6MLV3_9PROT</name>
<evidence type="ECO:0000259" key="5">
    <source>
        <dbReference type="Pfam" id="PF04073"/>
    </source>
</evidence>
<dbReference type="InterPro" id="IPR036754">
    <property type="entry name" value="YbaK/aa-tRNA-synt-asso_dom_sf"/>
</dbReference>
<dbReference type="SUPFAM" id="SSF55826">
    <property type="entry name" value="YbaK/ProRS associated domain"/>
    <property type="match status" value="1"/>
</dbReference>
<dbReference type="InterPro" id="IPR004369">
    <property type="entry name" value="Prolyl-tRNA_editing_YbaK/EbsC"/>
</dbReference>